<gene>
    <name evidence="2" type="ORF">CR162_13590</name>
</gene>
<reference evidence="2 3" key="1">
    <citation type="submission" date="2017-10" db="EMBL/GenBank/DDBJ databases">
        <authorList>
            <person name="Banno H."/>
            <person name="Chua N.-H."/>
        </authorList>
    </citation>
    <scope>NUCLEOTIDE SEQUENCE [LARGE SCALE GENOMIC DNA]</scope>
    <source>
        <strain evidence="2 3">YW11</strain>
    </source>
</reference>
<keyword evidence="3" id="KW-1185">Reference proteome</keyword>
<protein>
    <recommendedName>
        <fullName evidence="4">ABC transporter substrate-binding protein</fullName>
    </recommendedName>
</protein>
<dbReference type="Pfam" id="PF03401">
    <property type="entry name" value="TctC"/>
    <property type="match status" value="1"/>
</dbReference>
<dbReference type="InterPro" id="IPR005064">
    <property type="entry name" value="BUG"/>
</dbReference>
<dbReference type="PIRSF" id="PIRSF017082">
    <property type="entry name" value="YflP"/>
    <property type="match status" value="1"/>
</dbReference>
<evidence type="ECO:0000313" key="2">
    <source>
        <dbReference type="EMBL" id="PHK94410.1"/>
    </source>
</evidence>
<dbReference type="CDD" id="cd07012">
    <property type="entry name" value="PBP2_Bug_TTT"/>
    <property type="match status" value="1"/>
</dbReference>
<dbReference type="Gene3D" id="3.40.190.150">
    <property type="entry name" value="Bordetella uptake gene, domain 1"/>
    <property type="match status" value="1"/>
</dbReference>
<dbReference type="Gene3D" id="3.40.190.10">
    <property type="entry name" value="Periplasmic binding protein-like II"/>
    <property type="match status" value="1"/>
</dbReference>
<evidence type="ECO:0000256" key="1">
    <source>
        <dbReference type="ARBA" id="ARBA00006987"/>
    </source>
</evidence>
<dbReference type="PANTHER" id="PTHR42928:SF5">
    <property type="entry name" value="BLR1237 PROTEIN"/>
    <property type="match status" value="1"/>
</dbReference>
<dbReference type="Proteomes" id="UP000223527">
    <property type="component" value="Unassembled WGS sequence"/>
</dbReference>
<comment type="similarity">
    <text evidence="1">Belongs to the UPF0065 (bug) family.</text>
</comment>
<dbReference type="SUPFAM" id="SSF53850">
    <property type="entry name" value="Periplasmic binding protein-like II"/>
    <property type="match status" value="1"/>
</dbReference>
<organism evidence="2 3">
    <name type="scientific">Teichococcus rhizosphaerae</name>
    <dbReference type="NCBI Taxonomy" id="1335062"/>
    <lineage>
        <taxon>Bacteria</taxon>
        <taxon>Pseudomonadati</taxon>
        <taxon>Pseudomonadota</taxon>
        <taxon>Alphaproteobacteria</taxon>
        <taxon>Acetobacterales</taxon>
        <taxon>Roseomonadaceae</taxon>
        <taxon>Roseomonas</taxon>
    </lineage>
</organism>
<evidence type="ECO:0000313" key="3">
    <source>
        <dbReference type="Proteomes" id="UP000223527"/>
    </source>
</evidence>
<comment type="caution">
    <text evidence="2">The sequence shown here is derived from an EMBL/GenBank/DDBJ whole genome shotgun (WGS) entry which is preliminary data.</text>
</comment>
<dbReference type="PANTHER" id="PTHR42928">
    <property type="entry name" value="TRICARBOXYLATE-BINDING PROTEIN"/>
    <property type="match status" value="1"/>
</dbReference>
<proteinExistence type="inferred from homology"/>
<dbReference type="EMBL" id="PDNU01000026">
    <property type="protein sequence ID" value="PHK94410.1"/>
    <property type="molecule type" value="Genomic_DNA"/>
</dbReference>
<name>A0A2C7A7R6_9PROT</name>
<dbReference type="AlphaFoldDB" id="A0A2C7A7R6"/>
<dbReference type="InterPro" id="IPR042100">
    <property type="entry name" value="Bug_dom1"/>
</dbReference>
<evidence type="ECO:0008006" key="4">
    <source>
        <dbReference type="Google" id="ProtNLM"/>
    </source>
</evidence>
<accession>A0A2C7A7R6</accession>
<dbReference type="OrthoDB" id="9780943at2"/>
<sequence length="352" mass="36609">MDAHHSGVRIENRMMTDTTKPRLPLARRRLLGGGATALAAAALPLAKGRAAGFPERPVRLLVGYTPGGQTDIFARGLAERLGAELGQPVVIENRPGAGSSVAVSEVARARPDGYTLMFINPSGFAIHPQVAARPSYDPLKDLAPIAMVANTPVTVVAGPGFTGGDVRGLIAQARANPGALAYGSAGAGTVTQLGMELFLQKAGGLQLVHVPYRGAALVAQDLLAGRIPLMVDAFATMVEQHRSGTVRMLCVLAQERVAAAPDVPTAIESGVPDAIADVYNAVVAPAATPAPAIETLSAAIRRVTASDSYRAFLANYGAAAGGQMTAAELTTYLHNDFRRWTPVIRATGLRIE</sequence>